<name>A0A2G1QKQ7_9HYPH</name>
<dbReference type="PANTHER" id="PTHR38657:SF1">
    <property type="entry name" value="SLR1343 PROTEIN"/>
    <property type="match status" value="1"/>
</dbReference>
<dbReference type="Gene3D" id="1.25.40.80">
    <property type="match status" value="1"/>
</dbReference>
<dbReference type="Gene3D" id="3.40.50.620">
    <property type="entry name" value="HUPs"/>
    <property type="match status" value="1"/>
</dbReference>
<dbReference type="Proteomes" id="UP000221168">
    <property type="component" value="Unassembled WGS sequence"/>
</dbReference>
<evidence type="ECO:0000313" key="1">
    <source>
        <dbReference type="EMBL" id="PHP66041.1"/>
    </source>
</evidence>
<dbReference type="InterPro" id="IPR007357">
    <property type="entry name" value="PhrB-like"/>
</dbReference>
<accession>A0A2G1QKQ7</accession>
<dbReference type="InterPro" id="IPR052551">
    <property type="entry name" value="UV-DNA_repair_photolyase"/>
</dbReference>
<sequence>MVSASPPQGARTLRLVLGDQLSGDLSALEDLSKGDIVVMAEVTAEATYVKHHKKKIAFLFAAMRHFARTLQEKGVEVDYAVYGDPAGTSLETALKAAVKRHGPTRVIMTEPGEWRVLQMMRDWSETLGPDVEIRPDTRFLCDHETFLAWADGRKALRMEYFYREMRRRTGYLMRDDGPEGGEWNFDSENREPLPNDVAVPERPDYAVDDTTRAVLDLVGQEFADHFGDLEPFNYPVTRRQALHYLDWFVKNALPGFGTWQDAMKQGEPLLFHSHLSALINCGLLDPRECCRRAEQAWHEGEAPLNAVEGFIRQIIGWREFIRGIYWLNMPDYASSNKLQARRKLPDFFWTGETEMNCLAQAIGETRANAYAHHIQRLMIIGNFCLLAGLDPREVQEWYLLVYWDAYEWVEMPNVVGMILWADGGLFASKPYAASGSYIDRMSDYCGGCRYAVKKKSGESACPFNYLYWDFLDRNRQRLAGNARMAMMYRTLDRMGEDRKKAFRDDARRFLDSL</sequence>
<reference evidence="1 2" key="1">
    <citation type="submission" date="2017-10" db="EMBL/GenBank/DDBJ databases">
        <title>Sedimentibacterium mangrovi gen. nov., sp. nov., a novel member of family Phyllobacteriacea isolated from mangrove sediment.</title>
        <authorList>
            <person name="Liao H."/>
            <person name="Tian Y."/>
        </authorList>
    </citation>
    <scope>NUCLEOTIDE SEQUENCE [LARGE SCALE GENOMIC DNA]</scope>
    <source>
        <strain evidence="1 2">X9-2-2</strain>
    </source>
</reference>
<dbReference type="InterPro" id="IPR036134">
    <property type="entry name" value="Crypto/Photolyase_FAD-like_sf"/>
</dbReference>
<gene>
    <name evidence="1" type="ORF">CSC94_15640</name>
</gene>
<dbReference type="SUPFAM" id="SSF48173">
    <property type="entry name" value="Cryptochrome/photolyase FAD-binding domain"/>
    <property type="match status" value="1"/>
</dbReference>
<protein>
    <submittedName>
        <fullName evidence="1">Cryptochrome/photolyase family protein</fullName>
    </submittedName>
</protein>
<comment type="caution">
    <text evidence="1">The sequence shown here is derived from an EMBL/GenBank/DDBJ whole genome shotgun (WGS) entry which is preliminary data.</text>
</comment>
<dbReference type="GO" id="GO:0016829">
    <property type="term" value="F:lyase activity"/>
    <property type="evidence" value="ECO:0007669"/>
    <property type="project" value="UniProtKB-KW"/>
</dbReference>
<dbReference type="PANTHER" id="PTHR38657">
    <property type="entry name" value="SLR1343 PROTEIN"/>
    <property type="match status" value="1"/>
</dbReference>
<dbReference type="Gene3D" id="1.10.10.1710">
    <property type="entry name" value="Deoxyribodipyrimidine photolyase-related"/>
    <property type="match status" value="1"/>
</dbReference>
<dbReference type="Pfam" id="PF04244">
    <property type="entry name" value="DPRP"/>
    <property type="match status" value="1"/>
</dbReference>
<dbReference type="EMBL" id="PDVP01000010">
    <property type="protein sequence ID" value="PHP66041.1"/>
    <property type="molecule type" value="Genomic_DNA"/>
</dbReference>
<dbReference type="Gene3D" id="1.10.579.10">
    <property type="entry name" value="DNA Cyclobutane Dipyrimidine Photolyase, subunit A, domain 3"/>
    <property type="match status" value="1"/>
</dbReference>
<proteinExistence type="predicted"/>
<keyword evidence="2" id="KW-1185">Reference proteome</keyword>
<evidence type="ECO:0000313" key="2">
    <source>
        <dbReference type="Proteomes" id="UP000221168"/>
    </source>
</evidence>
<dbReference type="InterPro" id="IPR014729">
    <property type="entry name" value="Rossmann-like_a/b/a_fold"/>
</dbReference>
<dbReference type="OrthoDB" id="5288100at2"/>
<dbReference type="RefSeq" id="WP_099307306.1">
    <property type="nucleotide sequence ID" value="NZ_PDVP01000010.1"/>
</dbReference>
<organism evidence="1 2">
    <name type="scientific">Zhengella mangrovi</name>
    <dbReference type="NCBI Taxonomy" id="1982044"/>
    <lineage>
        <taxon>Bacteria</taxon>
        <taxon>Pseudomonadati</taxon>
        <taxon>Pseudomonadota</taxon>
        <taxon>Alphaproteobacteria</taxon>
        <taxon>Hyphomicrobiales</taxon>
        <taxon>Notoacmeibacteraceae</taxon>
        <taxon>Zhengella</taxon>
    </lineage>
</organism>
<dbReference type="AlphaFoldDB" id="A0A2G1QKQ7"/>
<keyword evidence="1" id="KW-0456">Lyase</keyword>